<dbReference type="SMART" id="SM00463">
    <property type="entry name" value="SMR"/>
    <property type="match status" value="1"/>
</dbReference>
<protein>
    <submittedName>
        <fullName evidence="2">Endonuclease MutS2</fullName>
        <ecNumber evidence="2">3.1.-.-</ecNumber>
    </submittedName>
</protein>
<gene>
    <name evidence="2" type="primary">mutS2</name>
    <name evidence="2" type="ORF">DSM104443_02607</name>
</gene>
<dbReference type="PANTHER" id="PTHR35562:SF2">
    <property type="entry name" value="DNA ENDONUCLEASE SMRA-RELATED"/>
    <property type="match status" value="1"/>
</dbReference>
<dbReference type="GO" id="GO:0004519">
    <property type="term" value="F:endonuclease activity"/>
    <property type="evidence" value="ECO:0007669"/>
    <property type="project" value="UniProtKB-KW"/>
</dbReference>
<dbReference type="Proteomes" id="UP000501534">
    <property type="component" value="Chromosome"/>
</dbReference>
<dbReference type="InterPro" id="IPR036063">
    <property type="entry name" value="Smr_dom_sf"/>
</dbReference>
<keyword evidence="2" id="KW-0540">Nuclease</keyword>
<dbReference type="EMBL" id="CP053069">
    <property type="protein sequence ID" value="QJR11529.1"/>
    <property type="molecule type" value="Genomic_DNA"/>
</dbReference>
<dbReference type="AlphaFoldDB" id="A0A6M4GWA6"/>
<name>A0A6M4GWA6_9PROT</name>
<organism evidence="2 3">
    <name type="scientific">Usitatibacter rugosus</name>
    <dbReference type="NCBI Taxonomy" id="2732067"/>
    <lineage>
        <taxon>Bacteria</taxon>
        <taxon>Pseudomonadati</taxon>
        <taxon>Pseudomonadota</taxon>
        <taxon>Betaproteobacteria</taxon>
        <taxon>Nitrosomonadales</taxon>
        <taxon>Usitatibacteraceae</taxon>
        <taxon>Usitatibacter</taxon>
    </lineage>
</organism>
<evidence type="ECO:0000313" key="3">
    <source>
        <dbReference type="Proteomes" id="UP000501534"/>
    </source>
</evidence>
<dbReference type="EC" id="3.1.-.-" evidence="2"/>
<dbReference type="Pfam" id="PF01713">
    <property type="entry name" value="Smr"/>
    <property type="match status" value="1"/>
</dbReference>
<sequence length="162" mass="18332">MRGVQPVRPANRIEPYREPLPAIPAKRIEDERAVLEELSRLALDGDDVEIEEDRQFLRDALPRDILRKLRRSHWVIQQELDLHGMTSDEAALATDTFLAECVRLGVRCVRIIHGKGLRSKGKEPVLKHRIRKLLQRRDPVLAYVEPKAVDGGGGAVVVLLKG</sequence>
<dbReference type="SUPFAM" id="SSF160443">
    <property type="entry name" value="SMR domain-like"/>
    <property type="match status" value="1"/>
</dbReference>
<dbReference type="PANTHER" id="PTHR35562">
    <property type="entry name" value="DNA ENDONUCLEASE SMRA-RELATED"/>
    <property type="match status" value="1"/>
</dbReference>
<dbReference type="PROSITE" id="PS50828">
    <property type="entry name" value="SMR"/>
    <property type="match status" value="1"/>
</dbReference>
<keyword evidence="2" id="KW-0378">Hydrolase</keyword>
<dbReference type="InterPro" id="IPR002625">
    <property type="entry name" value="Smr_dom"/>
</dbReference>
<accession>A0A6M4GWA6</accession>
<feature type="domain" description="Smr" evidence="1">
    <location>
        <begin position="80"/>
        <end position="161"/>
    </location>
</feature>
<dbReference type="KEGG" id="uru:DSM104443_02607"/>
<proteinExistence type="predicted"/>
<evidence type="ECO:0000259" key="1">
    <source>
        <dbReference type="PROSITE" id="PS50828"/>
    </source>
</evidence>
<evidence type="ECO:0000313" key="2">
    <source>
        <dbReference type="EMBL" id="QJR11529.1"/>
    </source>
</evidence>
<dbReference type="GO" id="GO:0016787">
    <property type="term" value="F:hydrolase activity"/>
    <property type="evidence" value="ECO:0007669"/>
    <property type="project" value="UniProtKB-KW"/>
</dbReference>
<reference evidence="2 3" key="1">
    <citation type="submission" date="2020-04" db="EMBL/GenBank/DDBJ databases">
        <title>Usitatibacter rugosus gen. nov., sp. nov. and Usitatibacter palustris sp. nov., novel members of Usitatibacteraceae fam. nov. within the order Nitrosomonadales isolated from soil.</title>
        <authorList>
            <person name="Huber K.J."/>
            <person name="Neumann-Schaal M."/>
            <person name="Geppert A."/>
            <person name="Luckner M."/>
            <person name="Wanner G."/>
            <person name="Overmann J."/>
        </authorList>
    </citation>
    <scope>NUCLEOTIDE SEQUENCE [LARGE SCALE GENOMIC DNA]</scope>
    <source>
        <strain evidence="2 3">0125_3</strain>
    </source>
</reference>
<keyword evidence="3" id="KW-1185">Reference proteome</keyword>
<dbReference type="Gene3D" id="3.30.1370.110">
    <property type="match status" value="1"/>
</dbReference>
<keyword evidence="2" id="KW-0255">Endonuclease</keyword>